<comment type="caution">
    <text evidence="7">The sequence shown here is derived from an EMBL/GenBank/DDBJ whole genome shotgun (WGS) entry which is preliminary data.</text>
</comment>
<dbReference type="GO" id="GO:0016757">
    <property type="term" value="F:glycosyltransferase activity"/>
    <property type="evidence" value="ECO:0007669"/>
    <property type="project" value="UniProtKB-KW"/>
</dbReference>
<dbReference type="OrthoDB" id="9810303at2"/>
<dbReference type="InterPro" id="IPR001173">
    <property type="entry name" value="Glyco_trans_2-like"/>
</dbReference>
<evidence type="ECO:0000256" key="4">
    <source>
        <dbReference type="ARBA" id="ARBA00022679"/>
    </source>
</evidence>
<feature type="domain" description="Glycosyltransferase 2-like" evidence="6">
    <location>
        <begin position="4"/>
        <end position="105"/>
    </location>
</feature>
<dbReference type="InterPro" id="IPR026461">
    <property type="entry name" value="Trfase_2_rSAM/seldom_assoc"/>
</dbReference>
<evidence type="ECO:0000256" key="5">
    <source>
        <dbReference type="ARBA" id="ARBA00023136"/>
    </source>
</evidence>
<dbReference type="PANTHER" id="PTHR43646:SF2">
    <property type="entry name" value="GLYCOSYLTRANSFERASE 2-LIKE DOMAIN-CONTAINING PROTEIN"/>
    <property type="match status" value="1"/>
</dbReference>
<keyword evidence="4 7" id="KW-0808">Transferase</keyword>
<evidence type="ECO:0000313" key="8">
    <source>
        <dbReference type="Proteomes" id="UP000256779"/>
    </source>
</evidence>
<comment type="subcellular location">
    <subcellularLocation>
        <location evidence="1">Cell membrane</location>
    </subcellularLocation>
</comment>
<dbReference type="NCBIfam" id="TIGR04283">
    <property type="entry name" value="glyco_like_mftF"/>
    <property type="match status" value="1"/>
</dbReference>
<dbReference type="RefSeq" id="WP_115869818.1">
    <property type="nucleotide sequence ID" value="NZ_QREG01000023.1"/>
</dbReference>
<reference evidence="7 8" key="1">
    <citation type="submission" date="2018-07" db="EMBL/GenBank/DDBJ databases">
        <title>Genomic Encyclopedia of Type Strains, Phase IV (KMG-IV): sequencing the most valuable type-strain genomes for metagenomic binning, comparative biology and taxonomic classification.</title>
        <authorList>
            <person name="Goeker M."/>
        </authorList>
    </citation>
    <scope>NUCLEOTIDE SEQUENCE [LARGE SCALE GENOMIC DNA]</scope>
    <source>
        <strain evidence="7 8">DSM 4134</strain>
    </source>
</reference>
<gene>
    <name evidence="7" type="ORF">C7460_12381</name>
</gene>
<keyword evidence="3" id="KW-0328">Glycosyltransferase</keyword>
<name>A0A3D9KZQ0_MARFU</name>
<evidence type="ECO:0000256" key="3">
    <source>
        <dbReference type="ARBA" id="ARBA00022676"/>
    </source>
</evidence>
<evidence type="ECO:0000256" key="1">
    <source>
        <dbReference type="ARBA" id="ARBA00004236"/>
    </source>
</evidence>
<dbReference type="PANTHER" id="PTHR43646">
    <property type="entry name" value="GLYCOSYLTRANSFERASE"/>
    <property type="match status" value="1"/>
</dbReference>
<evidence type="ECO:0000256" key="2">
    <source>
        <dbReference type="ARBA" id="ARBA00022475"/>
    </source>
</evidence>
<dbReference type="CDD" id="cd02522">
    <property type="entry name" value="GT_2_like_a"/>
    <property type="match status" value="1"/>
</dbReference>
<evidence type="ECO:0000313" key="7">
    <source>
        <dbReference type="EMBL" id="RED93901.1"/>
    </source>
</evidence>
<accession>A0A3D9KZQ0</accession>
<dbReference type="Gene3D" id="3.90.550.10">
    <property type="entry name" value="Spore Coat Polysaccharide Biosynthesis Protein SpsA, Chain A"/>
    <property type="match status" value="1"/>
</dbReference>
<dbReference type="Proteomes" id="UP000256779">
    <property type="component" value="Unassembled WGS sequence"/>
</dbReference>
<evidence type="ECO:0000259" key="6">
    <source>
        <dbReference type="Pfam" id="PF00535"/>
    </source>
</evidence>
<dbReference type="EMBL" id="QREG01000023">
    <property type="protein sequence ID" value="RED93901.1"/>
    <property type="molecule type" value="Genomic_DNA"/>
</dbReference>
<dbReference type="SUPFAM" id="SSF53448">
    <property type="entry name" value="Nucleotide-diphospho-sugar transferases"/>
    <property type="match status" value="1"/>
</dbReference>
<keyword evidence="8" id="KW-1185">Reference proteome</keyword>
<sequence>MKLSIIIPTLNEADNIEPLIRFFATHPQHEHLEVIVVDGGSTDRTPSLAQAAGAMVVTSEVASRPVQLNLGAQSATADMLYFVHADVSLPESFYDDIFKASQNYEVGCYRYLFDSSHPLLKINSFFSRFPMMWCRGGDQTLFITRSLFDRLGGFNEYYCVMEDFDLIRRARALTSFYIIPKSIKVSARKYAHNAYMHVQLTNLKAFRMFRKGVPPAEIRSFYKKALRLVDY</sequence>
<organism evidence="7 8">
    <name type="scientific">Marinoscillum furvescens DSM 4134</name>
    <dbReference type="NCBI Taxonomy" id="1122208"/>
    <lineage>
        <taxon>Bacteria</taxon>
        <taxon>Pseudomonadati</taxon>
        <taxon>Bacteroidota</taxon>
        <taxon>Cytophagia</taxon>
        <taxon>Cytophagales</taxon>
        <taxon>Reichenbachiellaceae</taxon>
        <taxon>Marinoscillum</taxon>
    </lineage>
</organism>
<keyword evidence="2" id="KW-1003">Cell membrane</keyword>
<dbReference type="InterPro" id="IPR029044">
    <property type="entry name" value="Nucleotide-diphossugar_trans"/>
</dbReference>
<dbReference type="GO" id="GO:0005886">
    <property type="term" value="C:plasma membrane"/>
    <property type="evidence" value="ECO:0007669"/>
    <property type="project" value="UniProtKB-SubCell"/>
</dbReference>
<dbReference type="AlphaFoldDB" id="A0A3D9KZQ0"/>
<protein>
    <submittedName>
        <fullName evidence="7">RSAM/selenodomain-associated transferase 2</fullName>
    </submittedName>
</protein>
<keyword evidence="5" id="KW-0472">Membrane</keyword>
<proteinExistence type="predicted"/>
<dbReference type="Pfam" id="PF00535">
    <property type="entry name" value="Glycos_transf_2"/>
    <property type="match status" value="1"/>
</dbReference>